<evidence type="ECO:0000259" key="14">
    <source>
        <dbReference type="Pfam" id="PF00487"/>
    </source>
</evidence>
<feature type="domain" description="Fatty acid desaturase" evidence="14">
    <location>
        <begin position="74"/>
        <end position="287"/>
    </location>
</feature>
<keyword evidence="10 13" id="KW-0472">Membrane</keyword>
<comment type="similarity">
    <text evidence="2">Belongs to the fatty acid desaturase type 2 family.</text>
</comment>
<dbReference type="CDD" id="cd03505">
    <property type="entry name" value="Delta9-FADS-like"/>
    <property type="match status" value="1"/>
</dbReference>
<evidence type="ECO:0000256" key="9">
    <source>
        <dbReference type="ARBA" id="ARBA00023098"/>
    </source>
</evidence>
<keyword evidence="5" id="KW-0276">Fatty acid metabolism</keyword>
<keyword evidence="8" id="KW-0408">Iron</keyword>
<evidence type="ECO:0000256" key="10">
    <source>
        <dbReference type="ARBA" id="ARBA00023136"/>
    </source>
</evidence>
<dbReference type="PRINTS" id="PR00075">
    <property type="entry name" value="FACDDSATRASE"/>
</dbReference>
<feature type="compositionally biased region" description="Low complexity" evidence="12">
    <location>
        <begin position="28"/>
        <end position="38"/>
    </location>
</feature>
<evidence type="ECO:0000256" key="11">
    <source>
        <dbReference type="ARBA" id="ARBA00023160"/>
    </source>
</evidence>
<evidence type="ECO:0000256" key="2">
    <source>
        <dbReference type="ARBA" id="ARBA00008749"/>
    </source>
</evidence>
<name>A0A3Q8IBK5_9BACT</name>
<keyword evidence="9" id="KW-0443">Lipid metabolism</keyword>
<reference evidence="15" key="1">
    <citation type="journal article" date="2018" name="J. Ind. Microbiol. Biotechnol.">
        <title>Genome mining reveals uncommon alkylpyrones as type III PKS products from myxobacteria.</title>
        <authorList>
            <person name="Hug J.J."/>
            <person name="Panter F."/>
            <person name="Krug D."/>
            <person name="Muller R."/>
        </authorList>
    </citation>
    <scope>NUCLEOTIDE SEQUENCE</scope>
    <source>
        <strain evidence="15">MCy10636</strain>
    </source>
</reference>
<proteinExistence type="inferred from homology"/>
<evidence type="ECO:0000256" key="5">
    <source>
        <dbReference type="ARBA" id="ARBA00022832"/>
    </source>
</evidence>
<sequence>MAPGLAPAGERRHRLTRMTPPSRSAALPRTSAMTSPSPAASRINPAIVTYMVLVHALAASAFFLPWPRHALPIALALYVLIGLGTTVGLHRLISHRAFRCPRAVEYALVTLAMLTAQGSPLLWAATHRIHHARTDADGDVHSPLRSFWHAHMGWILDDASTHADDWKTWCRDLAHHRYYHWLLRYRLVPQVAGALLLGLVLGPRALPACFFLPVVLWMQSTYCVNSVCHLRRFGSRSHATRDESRNVWWVSVLALGEGWHNNHHAFPGSARHGQRWWQVDAGWALIRLLERVGLAQDVRLPGQSRASR</sequence>
<dbReference type="AlphaFoldDB" id="A0A3Q8IBK5"/>
<dbReference type="InterPro" id="IPR015876">
    <property type="entry name" value="Acyl-CoA_DS"/>
</dbReference>
<protein>
    <submittedName>
        <fullName evidence="15">Delta-9 desaturase</fullName>
    </submittedName>
</protein>
<dbReference type="EMBL" id="MH908884">
    <property type="protein sequence ID" value="AYM52773.1"/>
    <property type="molecule type" value="Genomic_DNA"/>
</dbReference>
<evidence type="ECO:0000256" key="7">
    <source>
        <dbReference type="ARBA" id="ARBA00023002"/>
    </source>
</evidence>
<evidence type="ECO:0000313" key="15">
    <source>
        <dbReference type="EMBL" id="AYM52773.1"/>
    </source>
</evidence>
<evidence type="ECO:0000256" key="1">
    <source>
        <dbReference type="ARBA" id="ARBA00004141"/>
    </source>
</evidence>
<keyword evidence="7" id="KW-0560">Oxidoreductase</keyword>
<evidence type="ECO:0000256" key="6">
    <source>
        <dbReference type="ARBA" id="ARBA00022989"/>
    </source>
</evidence>
<dbReference type="GO" id="GO:0016717">
    <property type="term" value="F:oxidoreductase activity, acting on paired donors, with oxidation of a pair of donors resulting in the reduction of molecular oxygen to two molecules of water"/>
    <property type="evidence" value="ECO:0007669"/>
    <property type="project" value="InterPro"/>
</dbReference>
<comment type="subcellular location">
    <subcellularLocation>
        <location evidence="1">Membrane</location>
        <topology evidence="1">Multi-pass membrane protein</topology>
    </subcellularLocation>
</comment>
<dbReference type="InterPro" id="IPR005804">
    <property type="entry name" value="FA_desaturase_dom"/>
</dbReference>
<dbReference type="PANTHER" id="PTHR11351">
    <property type="entry name" value="ACYL-COA DESATURASE"/>
    <property type="match status" value="1"/>
</dbReference>
<feature type="transmembrane region" description="Helical" evidence="13">
    <location>
        <begin position="43"/>
        <end position="64"/>
    </location>
</feature>
<dbReference type="Pfam" id="PF00487">
    <property type="entry name" value="FA_desaturase"/>
    <property type="match status" value="1"/>
</dbReference>
<evidence type="ECO:0000256" key="4">
    <source>
        <dbReference type="ARBA" id="ARBA00022692"/>
    </source>
</evidence>
<keyword evidence="3" id="KW-0444">Lipid biosynthesis</keyword>
<organism evidence="15">
    <name type="scientific">Simulacricoccus ruber</name>
    <dbReference type="NCBI Taxonomy" id="2303410"/>
    <lineage>
        <taxon>Bacteria</taxon>
        <taxon>Pseudomonadati</taxon>
        <taxon>Myxococcota</taxon>
        <taxon>Myxococcia</taxon>
        <taxon>Myxococcales</taxon>
        <taxon>Cystobacterineae</taxon>
        <taxon>Myxococcaceae</taxon>
        <taxon>Simulacricoccus</taxon>
    </lineage>
</organism>
<evidence type="ECO:0000256" key="3">
    <source>
        <dbReference type="ARBA" id="ARBA00022516"/>
    </source>
</evidence>
<keyword evidence="6 13" id="KW-1133">Transmembrane helix</keyword>
<feature type="region of interest" description="Disordered" evidence="12">
    <location>
        <begin position="1"/>
        <end position="38"/>
    </location>
</feature>
<feature type="transmembrane region" description="Helical" evidence="13">
    <location>
        <begin position="70"/>
        <end position="89"/>
    </location>
</feature>
<evidence type="ECO:0000256" key="8">
    <source>
        <dbReference type="ARBA" id="ARBA00023004"/>
    </source>
</evidence>
<dbReference type="GO" id="GO:0006633">
    <property type="term" value="P:fatty acid biosynthetic process"/>
    <property type="evidence" value="ECO:0007669"/>
    <property type="project" value="UniProtKB-KW"/>
</dbReference>
<evidence type="ECO:0000256" key="12">
    <source>
        <dbReference type="SAM" id="MobiDB-lite"/>
    </source>
</evidence>
<keyword evidence="11" id="KW-0275">Fatty acid biosynthesis</keyword>
<dbReference type="GO" id="GO:0016020">
    <property type="term" value="C:membrane"/>
    <property type="evidence" value="ECO:0007669"/>
    <property type="project" value="UniProtKB-SubCell"/>
</dbReference>
<evidence type="ECO:0000256" key="13">
    <source>
        <dbReference type="SAM" id="Phobius"/>
    </source>
</evidence>
<keyword evidence="4 13" id="KW-0812">Transmembrane</keyword>
<dbReference type="PANTHER" id="PTHR11351:SF31">
    <property type="entry name" value="DESATURASE 1, ISOFORM A-RELATED"/>
    <property type="match status" value="1"/>
</dbReference>
<accession>A0A3Q8IBK5</accession>